<evidence type="ECO:0000256" key="4">
    <source>
        <dbReference type="ARBA" id="ARBA00022485"/>
    </source>
</evidence>
<dbReference type="InterPro" id="IPR017896">
    <property type="entry name" value="4Fe4S_Fe-S-bd"/>
</dbReference>
<evidence type="ECO:0000256" key="5">
    <source>
        <dbReference type="ARBA" id="ARBA00022723"/>
    </source>
</evidence>
<keyword evidence="4" id="KW-0004">4Fe-4S</keyword>
<evidence type="ECO:0000256" key="7">
    <source>
        <dbReference type="ARBA" id="ARBA00023014"/>
    </source>
</evidence>
<keyword evidence="6" id="KW-0408">Iron</keyword>
<accession>A0A5D8QFG1</accession>
<keyword evidence="5" id="KW-0479">Metal-binding</keyword>
<dbReference type="PROSITE" id="PS51379">
    <property type="entry name" value="4FE4S_FER_2"/>
    <property type="match status" value="2"/>
</dbReference>
<feature type="domain" description="4Fe-4S ferredoxin-type" evidence="8">
    <location>
        <begin position="1"/>
        <end position="30"/>
    </location>
</feature>
<keyword evidence="10" id="KW-1185">Reference proteome</keyword>
<comment type="cofactor">
    <cofactor evidence="1">
        <name>[4Fe-4S] cluster</name>
        <dbReference type="ChEBI" id="CHEBI:49883"/>
    </cofactor>
</comment>
<evidence type="ECO:0000256" key="2">
    <source>
        <dbReference type="ARBA" id="ARBA00003532"/>
    </source>
</evidence>
<feature type="domain" description="4Fe-4S ferredoxin-type" evidence="8">
    <location>
        <begin position="31"/>
        <end position="60"/>
    </location>
</feature>
<dbReference type="PROSITE" id="PS00198">
    <property type="entry name" value="4FE4S_FER_1"/>
    <property type="match status" value="1"/>
</dbReference>
<name>A0A5D8QFG1_9THEO</name>
<dbReference type="GO" id="GO:0051539">
    <property type="term" value="F:4 iron, 4 sulfur cluster binding"/>
    <property type="evidence" value="ECO:0007669"/>
    <property type="project" value="UniProtKB-KW"/>
</dbReference>
<dbReference type="InterPro" id="IPR017900">
    <property type="entry name" value="4Fe4S_Fe_S_CS"/>
</dbReference>
<evidence type="ECO:0000256" key="1">
    <source>
        <dbReference type="ARBA" id="ARBA00001966"/>
    </source>
</evidence>
<proteinExistence type="predicted"/>
<comment type="function">
    <text evidence="2">Ferredoxins are iron-sulfur proteins that transfer electrons in a wide variety of metabolic reactions.</text>
</comment>
<dbReference type="Gene3D" id="3.30.70.20">
    <property type="match status" value="1"/>
</dbReference>
<dbReference type="InterPro" id="IPR050157">
    <property type="entry name" value="PSI_iron-sulfur_center"/>
</dbReference>
<dbReference type="Pfam" id="PF12838">
    <property type="entry name" value="Fer4_7"/>
    <property type="match status" value="1"/>
</dbReference>
<comment type="caution">
    <text evidence="9">The sequence shown here is derived from an EMBL/GenBank/DDBJ whole genome shotgun (WGS) entry which is preliminary data.</text>
</comment>
<keyword evidence="7" id="KW-0411">Iron-sulfur</keyword>
<protein>
    <recommendedName>
        <fullName evidence="3">Ferredoxin</fullName>
    </recommendedName>
</protein>
<dbReference type="PANTHER" id="PTHR24960">
    <property type="entry name" value="PHOTOSYSTEM I IRON-SULFUR CENTER-RELATED"/>
    <property type="match status" value="1"/>
</dbReference>
<evidence type="ECO:0000256" key="3">
    <source>
        <dbReference type="ARBA" id="ARBA00013529"/>
    </source>
</evidence>
<dbReference type="GO" id="GO:0046872">
    <property type="term" value="F:metal ion binding"/>
    <property type="evidence" value="ECO:0007669"/>
    <property type="project" value="UniProtKB-KW"/>
</dbReference>
<dbReference type="SUPFAM" id="SSF54862">
    <property type="entry name" value="4Fe-4S ferredoxins"/>
    <property type="match status" value="1"/>
</dbReference>
<reference evidence="9 10" key="1">
    <citation type="submission" date="2019-08" db="EMBL/GenBank/DDBJ databases">
        <title>Calorimonas adulescens gen. nov., sp. nov., an anaerobic thermophilic bacterium from Sakhalin hot spring.</title>
        <authorList>
            <person name="Khomyakova M.A."/>
            <person name="Merkel A.Y."/>
            <person name="Novikov A."/>
            <person name="Bonch-Osmolovskaya E.A."/>
            <person name="Slobodkin A.I."/>
        </authorList>
    </citation>
    <scope>NUCLEOTIDE SEQUENCE [LARGE SCALE GENOMIC DNA]</scope>
    <source>
        <strain evidence="9 10">A05MB</strain>
    </source>
</reference>
<dbReference type="EMBL" id="VTPS01000007">
    <property type="protein sequence ID" value="TZE82263.1"/>
    <property type="molecule type" value="Genomic_DNA"/>
</dbReference>
<evidence type="ECO:0000313" key="10">
    <source>
        <dbReference type="Proteomes" id="UP000322976"/>
    </source>
</evidence>
<dbReference type="AlphaFoldDB" id="A0A5D8QFG1"/>
<gene>
    <name evidence="9" type="ORF">FWJ32_05790</name>
</gene>
<dbReference type="PANTHER" id="PTHR24960:SF79">
    <property type="entry name" value="PHOTOSYSTEM I IRON-SULFUR CENTER"/>
    <property type="match status" value="1"/>
</dbReference>
<dbReference type="Proteomes" id="UP000322976">
    <property type="component" value="Unassembled WGS sequence"/>
</dbReference>
<evidence type="ECO:0000259" key="8">
    <source>
        <dbReference type="PROSITE" id="PS51379"/>
    </source>
</evidence>
<organism evidence="9 10">
    <name type="scientific">Calorimonas adulescens</name>
    <dbReference type="NCBI Taxonomy" id="2606906"/>
    <lineage>
        <taxon>Bacteria</taxon>
        <taxon>Bacillati</taxon>
        <taxon>Bacillota</taxon>
        <taxon>Clostridia</taxon>
        <taxon>Thermoanaerobacterales</taxon>
        <taxon>Thermoanaerobacteraceae</taxon>
        <taxon>Calorimonas</taxon>
    </lineage>
</organism>
<dbReference type="GO" id="GO:0005737">
    <property type="term" value="C:cytoplasm"/>
    <property type="evidence" value="ECO:0007669"/>
    <property type="project" value="TreeGrafter"/>
</dbReference>
<dbReference type="RefSeq" id="WP_149545024.1">
    <property type="nucleotide sequence ID" value="NZ_VTPS01000007.1"/>
</dbReference>
<evidence type="ECO:0000256" key="6">
    <source>
        <dbReference type="ARBA" id="ARBA00023004"/>
    </source>
</evidence>
<sequence length="62" mass="6610">MAYKIIAEECIGCGACESECPENAISATEDFVYVIDPAKCTEDATCVSVCPVDCIVLEGEEK</sequence>
<evidence type="ECO:0000313" key="9">
    <source>
        <dbReference type="EMBL" id="TZE82263.1"/>
    </source>
</evidence>